<dbReference type="GO" id="GO:0009288">
    <property type="term" value="C:bacterial-type flagellum"/>
    <property type="evidence" value="ECO:0007669"/>
    <property type="project" value="UniProtKB-SubCell"/>
</dbReference>
<evidence type="ECO:0000313" key="5">
    <source>
        <dbReference type="EMBL" id="RKF13027.1"/>
    </source>
</evidence>
<gene>
    <name evidence="5" type="ORF">D6850_16125</name>
</gene>
<reference evidence="5 6" key="1">
    <citation type="submission" date="2018-09" db="EMBL/GenBank/DDBJ databases">
        <title>Roseovarius spongiae sp. nov., isolated from a marine sponge.</title>
        <authorList>
            <person name="Zhuang L."/>
            <person name="Luo L."/>
        </authorList>
    </citation>
    <scope>NUCLEOTIDE SEQUENCE [LARGE SCALE GENOMIC DNA]</scope>
    <source>
        <strain evidence="5 6">HN-E21</strain>
    </source>
</reference>
<dbReference type="PANTHER" id="PTHR42792">
    <property type="entry name" value="FLAGELLIN"/>
    <property type="match status" value="1"/>
</dbReference>
<dbReference type="Gene3D" id="1.20.1330.10">
    <property type="entry name" value="f41 fragment of flagellin, N-terminal domain"/>
    <property type="match status" value="1"/>
</dbReference>
<dbReference type="OrthoDB" id="7312911at2"/>
<dbReference type="GO" id="GO:0005198">
    <property type="term" value="F:structural molecule activity"/>
    <property type="evidence" value="ECO:0007669"/>
    <property type="project" value="InterPro"/>
</dbReference>
<keyword evidence="5" id="KW-0966">Cell projection</keyword>
<keyword evidence="5" id="KW-0969">Cilium</keyword>
<comment type="subcellular location">
    <subcellularLocation>
        <location evidence="1">Bacterial flagellum</location>
    </subcellularLocation>
</comment>
<dbReference type="AlphaFoldDB" id="A0A3A8B7W3"/>
<protein>
    <submittedName>
        <fullName evidence="5">Flagellar biosynthesis protein FlgL</fullName>
    </submittedName>
</protein>
<dbReference type="Pfam" id="PF00700">
    <property type="entry name" value="Flagellin_C"/>
    <property type="match status" value="1"/>
</dbReference>
<evidence type="ECO:0000256" key="3">
    <source>
        <dbReference type="ARBA" id="ARBA00023143"/>
    </source>
</evidence>
<dbReference type="EMBL" id="RAPE01000005">
    <property type="protein sequence ID" value="RKF13027.1"/>
    <property type="molecule type" value="Genomic_DNA"/>
</dbReference>
<proteinExistence type="inferred from homology"/>
<dbReference type="InterPro" id="IPR001492">
    <property type="entry name" value="Flagellin"/>
</dbReference>
<keyword evidence="3" id="KW-0975">Bacterial flagellum</keyword>
<dbReference type="SUPFAM" id="SSF64518">
    <property type="entry name" value="Phase 1 flagellin"/>
    <property type="match status" value="1"/>
</dbReference>
<evidence type="ECO:0000313" key="6">
    <source>
        <dbReference type="Proteomes" id="UP000281128"/>
    </source>
</evidence>
<keyword evidence="6" id="KW-1185">Reference proteome</keyword>
<evidence type="ECO:0000256" key="1">
    <source>
        <dbReference type="ARBA" id="ARBA00004365"/>
    </source>
</evidence>
<dbReference type="InterPro" id="IPR046358">
    <property type="entry name" value="Flagellin_C"/>
</dbReference>
<keyword evidence="5" id="KW-0282">Flagellum</keyword>
<evidence type="ECO:0000256" key="2">
    <source>
        <dbReference type="ARBA" id="ARBA00005709"/>
    </source>
</evidence>
<comment type="similarity">
    <text evidence="2">Belongs to the bacterial flagellin family.</text>
</comment>
<comment type="caution">
    <text evidence="5">The sequence shown here is derived from an EMBL/GenBank/DDBJ whole genome shotgun (WGS) entry which is preliminary data.</text>
</comment>
<dbReference type="RefSeq" id="WP_121168640.1">
    <property type="nucleotide sequence ID" value="NZ_RAPE01000005.1"/>
</dbReference>
<dbReference type="Proteomes" id="UP000281128">
    <property type="component" value="Unassembled WGS sequence"/>
</dbReference>
<accession>A0A3A8B7W3</accession>
<dbReference type="PANTHER" id="PTHR42792:SF1">
    <property type="entry name" value="FLAGELLAR HOOK-ASSOCIATED PROTEIN 3"/>
    <property type="match status" value="1"/>
</dbReference>
<evidence type="ECO:0000259" key="4">
    <source>
        <dbReference type="Pfam" id="PF00700"/>
    </source>
</evidence>
<feature type="domain" description="Flagellin C-terminal" evidence="4">
    <location>
        <begin position="260"/>
        <end position="334"/>
    </location>
</feature>
<name>A0A3A8B7W3_9RHOB</name>
<sequence>MPLPSLGDLAQNFVTRRQNTALKTRMSSLTAELASGRTADVARHLGGRLSELGDIEHRITLQQSRQTAAQEAGIYADAMQIALEEVHRKAGDLGVAAALAAGTTDATSLPALAEQARGALDSMVSALNRDVAGRPVFGGDDPSSLPLASAGTLLDAARLAVAGAIDAAGVEAGLDAFFGPGGGFETTIYRGGGGSLAPHRIGDGTSVELSVRADDPALRGALRDTVMAALADDSALGIARDDRMLLLRRASDALLTGAGAVTGIQARLGSAQSRIEQAVAGLSSELAGLESARNTLLAVDPYDTASELEQVQFQLETLYAITARSSRLNLVNFLS</sequence>
<organism evidence="5 6">
    <name type="scientific">Roseovarius spongiae</name>
    <dbReference type="NCBI Taxonomy" id="2320272"/>
    <lineage>
        <taxon>Bacteria</taxon>
        <taxon>Pseudomonadati</taxon>
        <taxon>Pseudomonadota</taxon>
        <taxon>Alphaproteobacteria</taxon>
        <taxon>Rhodobacterales</taxon>
        <taxon>Roseobacteraceae</taxon>
        <taxon>Roseovarius</taxon>
    </lineage>
</organism>